<keyword evidence="2" id="KW-1185">Reference proteome</keyword>
<reference evidence="1" key="1">
    <citation type="journal article" date="2014" name="Int. J. Syst. Evol. Microbiol.">
        <title>Complete genome sequence of Corynebacterium casei LMG S-19264T (=DSM 44701T), isolated from a smear-ripened cheese.</title>
        <authorList>
            <consortium name="US DOE Joint Genome Institute (JGI-PGF)"/>
            <person name="Walter F."/>
            <person name="Albersmeier A."/>
            <person name="Kalinowski J."/>
            <person name="Ruckert C."/>
        </authorList>
    </citation>
    <scope>NUCLEOTIDE SEQUENCE</scope>
    <source>
        <strain evidence="1">CGMCC 4.7368</strain>
    </source>
</reference>
<sequence>MVTVTAEWEFLAHRLREWMVLRSIAVNDPWGPEDFLASSDWCQRTAAQVLTSSAALRLLADRGRTRRVRAAAGLRLAQQRR</sequence>
<protein>
    <submittedName>
        <fullName evidence="1">Uncharacterized protein</fullName>
    </submittedName>
</protein>
<accession>A0A917Z1I8</accession>
<evidence type="ECO:0000313" key="2">
    <source>
        <dbReference type="Proteomes" id="UP000646523"/>
    </source>
</evidence>
<name>A0A917Z1I8_9ACTN</name>
<dbReference type="Proteomes" id="UP000646523">
    <property type="component" value="Unassembled WGS sequence"/>
</dbReference>
<dbReference type="AlphaFoldDB" id="A0A917Z1I8"/>
<comment type="caution">
    <text evidence="1">The sequence shown here is derived from an EMBL/GenBank/DDBJ whole genome shotgun (WGS) entry which is preliminary data.</text>
</comment>
<dbReference type="EMBL" id="BMNH01000011">
    <property type="protein sequence ID" value="GGO71813.1"/>
    <property type="molecule type" value="Genomic_DNA"/>
</dbReference>
<reference evidence="1" key="2">
    <citation type="submission" date="2020-09" db="EMBL/GenBank/DDBJ databases">
        <authorList>
            <person name="Sun Q."/>
            <person name="Zhou Y."/>
        </authorList>
    </citation>
    <scope>NUCLEOTIDE SEQUENCE</scope>
    <source>
        <strain evidence="1">CGMCC 4.7368</strain>
    </source>
</reference>
<organism evidence="1 2">
    <name type="scientific">Nonomuraea cavernae</name>
    <dbReference type="NCBI Taxonomy" id="2045107"/>
    <lineage>
        <taxon>Bacteria</taxon>
        <taxon>Bacillati</taxon>
        <taxon>Actinomycetota</taxon>
        <taxon>Actinomycetes</taxon>
        <taxon>Streptosporangiales</taxon>
        <taxon>Streptosporangiaceae</taxon>
        <taxon>Nonomuraea</taxon>
    </lineage>
</organism>
<evidence type="ECO:0000313" key="1">
    <source>
        <dbReference type="EMBL" id="GGO71813.1"/>
    </source>
</evidence>
<gene>
    <name evidence="1" type="ORF">GCM10012289_38370</name>
</gene>
<proteinExistence type="predicted"/>